<organism evidence="1 2">
    <name type="scientific">Streptantibioticus rubrisoli</name>
    <dbReference type="NCBI Taxonomy" id="1387313"/>
    <lineage>
        <taxon>Bacteria</taxon>
        <taxon>Bacillati</taxon>
        <taxon>Actinomycetota</taxon>
        <taxon>Actinomycetes</taxon>
        <taxon>Kitasatosporales</taxon>
        <taxon>Streptomycetaceae</taxon>
        <taxon>Streptantibioticus</taxon>
    </lineage>
</organism>
<dbReference type="RefSeq" id="WP_255931226.1">
    <property type="nucleotide sequence ID" value="NZ_JANFNH010000037.1"/>
</dbReference>
<proteinExistence type="predicted"/>
<sequence length="51" mass="6146">MTAIERTAYPWFKRLITARELHLFFAPSREEVEWARHGPTPAAISWRCWRC</sequence>
<protein>
    <submittedName>
        <fullName evidence="1">Uncharacterized protein</fullName>
    </submittedName>
</protein>
<keyword evidence="2" id="KW-1185">Reference proteome</keyword>
<accession>A0ABT1PIB3</accession>
<dbReference type="Proteomes" id="UP001206206">
    <property type="component" value="Unassembled WGS sequence"/>
</dbReference>
<gene>
    <name evidence="1" type="ORF">NON19_24425</name>
</gene>
<reference evidence="1 2" key="1">
    <citation type="submission" date="2022-06" db="EMBL/GenBank/DDBJ databases">
        <title>Draft genome sequence of type strain Streptomyces rubrisoli DSM 42083.</title>
        <authorList>
            <person name="Duangmal K."/>
            <person name="Klaysubun C."/>
        </authorList>
    </citation>
    <scope>NUCLEOTIDE SEQUENCE [LARGE SCALE GENOMIC DNA]</scope>
    <source>
        <strain evidence="1 2">DSM 42083</strain>
    </source>
</reference>
<dbReference type="EMBL" id="JANFNH010000037">
    <property type="protein sequence ID" value="MCQ4045092.1"/>
    <property type="molecule type" value="Genomic_DNA"/>
</dbReference>
<evidence type="ECO:0000313" key="1">
    <source>
        <dbReference type="EMBL" id="MCQ4045092.1"/>
    </source>
</evidence>
<comment type="caution">
    <text evidence="1">The sequence shown here is derived from an EMBL/GenBank/DDBJ whole genome shotgun (WGS) entry which is preliminary data.</text>
</comment>
<name>A0ABT1PIB3_9ACTN</name>
<evidence type="ECO:0000313" key="2">
    <source>
        <dbReference type="Proteomes" id="UP001206206"/>
    </source>
</evidence>